<name>A0ABP5LFM4_9ACTN</name>
<feature type="domain" description="HTH marR-type" evidence="5">
    <location>
        <begin position="32"/>
        <end position="163"/>
    </location>
</feature>
<evidence type="ECO:0000313" key="7">
    <source>
        <dbReference type="Proteomes" id="UP001422759"/>
    </source>
</evidence>
<dbReference type="SMART" id="SM00347">
    <property type="entry name" value="HTH_MARR"/>
    <property type="match status" value="1"/>
</dbReference>
<dbReference type="InterPro" id="IPR036390">
    <property type="entry name" value="WH_DNA-bd_sf"/>
</dbReference>
<feature type="compositionally biased region" description="Low complexity" evidence="4">
    <location>
        <begin position="186"/>
        <end position="200"/>
    </location>
</feature>
<dbReference type="InterPro" id="IPR036388">
    <property type="entry name" value="WH-like_DNA-bd_sf"/>
</dbReference>
<keyword evidence="2" id="KW-0238">DNA-binding</keyword>
<evidence type="ECO:0000256" key="3">
    <source>
        <dbReference type="ARBA" id="ARBA00023163"/>
    </source>
</evidence>
<dbReference type="PROSITE" id="PS50995">
    <property type="entry name" value="HTH_MARR_2"/>
    <property type="match status" value="1"/>
</dbReference>
<comment type="caution">
    <text evidence="6">The sequence shown here is derived from an EMBL/GenBank/DDBJ whole genome shotgun (WGS) entry which is preliminary data.</text>
</comment>
<accession>A0ABP5LFM4</accession>
<evidence type="ECO:0000259" key="5">
    <source>
        <dbReference type="PROSITE" id="PS50995"/>
    </source>
</evidence>
<organism evidence="6 7">
    <name type="scientific">Kitasatospora kazusensis</name>
    <dbReference type="NCBI Taxonomy" id="407974"/>
    <lineage>
        <taxon>Bacteria</taxon>
        <taxon>Bacillati</taxon>
        <taxon>Actinomycetota</taxon>
        <taxon>Actinomycetes</taxon>
        <taxon>Kitasatosporales</taxon>
        <taxon>Streptomycetaceae</taxon>
        <taxon>Kitasatospora</taxon>
    </lineage>
</organism>
<dbReference type="RefSeq" id="WP_344465620.1">
    <property type="nucleotide sequence ID" value="NZ_BAAANT010000017.1"/>
</dbReference>
<evidence type="ECO:0000256" key="2">
    <source>
        <dbReference type="ARBA" id="ARBA00023125"/>
    </source>
</evidence>
<reference evidence="7" key="1">
    <citation type="journal article" date="2019" name="Int. J. Syst. Evol. Microbiol.">
        <title>The Global Catalogue of Microorganisms (GCM) 10K type strain sequencing project: providing services to taxonomists for standard genome sequencing and annotation.</title>
        <authorList>
            <consortium name="The Broad Institute Genomics Platform"/>
            <consortium name="The Broad Institute Genome Sequencing Center for Infectious Disease"/>
            <person name="Wu L."/>
            <person name="Ma J."/>
        </authorList>
    </citation>
    <scope>NUCLEOTIDE SEQUENCE [LARGE SCALE GENOMIC DNA]</scope>
    <source>
        <strain evidence="7">JCM 14560</strain>
    </source>
</reference>
<keyword evidence="1" id="KW-0805">Transcription regulation</keyword>
<dbReference type="Proteomes" id="UP001422759">
    <property type="component" value="Unassembled WGS sequence"/>
</dbReference>
<evidence type="ECO:0000256" key="4">
    <source>
        <dbReference type="SAM" id="MobiDB-lite"/>
    </source>
</evidence>
<dbReference type="Pfam" id="PF12802">
    <property type="entry name" value="MarR_2"/>
    <property type="match status" value="1"/>
</dbReference>
<dbReference type="InterPro" id="IPR000835">
    <property type="entry name" value="HTH_MarR-typ"/>
</dbReference>
<gene>
    <name evidence="6" type="ORF">GCM10009760_33330</name>
</gene>
<dbReference type="PANTHER" id="PTHR39515">
    <property type="entry name" value="CONSERVED PROTEIN"/>
    <property type="match status" value="1"/>
</dbReference>
<dbReference type="PANTHER" id="PTHR39515:SF2">
    <property type="entry name" value="HTH-TYPE TRANSCRIPTIONAL REGULATOR RV0880"/>
    <property type="match status" value="1"/>
</dbReference>
<sequence length="200" mass="20823">MSSLPSPGSPTPTSTVSDGGSVLEEAAAIERAQRLTDVITRLRRALRSSIRTDYPWESLPMAQVELLQTLAAAPLRVGELAARQRLAPNTVSGLVGKLLEAGFVDRQPDPGDRRTARIALTEAGHQQLRDWQHAHERRLADALASLSPVNREAVMGALPGLELLAKALASGPGGTTSPAPAPTAAPAPTRAATGPGDPTG</sequence>
<keyword evidence="3" id="KW-0804">Transcription</keyword>
<keyword evidence="7" id="KW-1185">Reference proteome</keyword>
<dbReference type="Gene3D" id="1.10.10.10">
    <property type="entry name" value="Winged helix-like DNA-binding domain superfamily/Winged helix DNA-binding domain"/>
    <property type="match status" value="1"/>
</dbReference>
<dbReference type="EMBL" id="BAAANT010000017">
    <property type="protein sequence ID" value="GAA2145076.1"/>
    <property type="molecule type" value="Genomic_DNA"/>
</dbReference>
<feature type="region of interest" description="Disordered" evidence="4">
    <location>
        <begin position="168"/>
        <end position="200"/>
    </location>
</feature>
<dbReference type="InterPro" id="IPR052526">
    <property type="entry name" value="HTH-type_Bedaq_tolerance"/>
</dbReference>
<dbReference type="PROSITE" id="PS01117">
    <property type="entry name" value="HTH_MARR_1"/>
    <property type="match status" value="1"/>
</dbReference>
<protein>
    <recommendedName>
        <fullName evidence="5">HTH marR-type domain-containing protein</fullName>
    </recommendedName>
</protein>
<evidence type="ECO:0000256" key="1">
    <source>
        <dbReference type="ARBA" id="ARBA00023015"/>
    </source>
</evidence>
<dbReference type="SUPFAM" id="SSF46785">
    <property type="entry name" value="Winged helix' DNA-binding domain"/>
    <property type="match status" value="1"/>
</dbReference>
<proteinExistence type="predicted"/>
<evidence type="ECO:0000313" key="6">
    <source>
        <dbReference type="EMBL" id="GAA2145076.1"/>
    </source>
</evidence>
<dbReference type="InterPro" id="IPR023187">
    <property type="entry name" value="Tscrpt_reg_MarR-type_CS"/>
</dbReference>